<feature type="transmembrane region" description="Helical" evidence="2">
    <location>
        <begin position="192"/>
        <end position="213"/>
    </location>
</feature>
<keyword evidence="2" id="KW-0812">Transmembrane</keyword>
<feature type="region of interest" description="Disordered" evidence="1">
    <location>
        <begin position="411"/>
        <end position="446"/>
    </location>
</feature>
<sequence length="738" mass="79752">MWRRLCHNRAPRVFVFEERNQPSRTSNSPRPVMSQLQQQSASTTSTDGKPLSVQGGGGGGVERSNTTNPSLADGGRILRVRRADDGSLVAAEIVEEREDESATLEDVLEVSARTDRTPSHRNSEAVPVSAATACGGAIDKRDFNVLDGGYGWMVVFGCFLMHVVNVGLIKSFGIVFVELQKDYGASSAKASWIYSIFLVCSTWFAPLSSVLANAFTQRSIVILGGLMLGLGISLCCFANSLLFWYFSFGCLSGIGSALCYTPSVVAVGTYFEKRRALANGLSLSGAAVGSITVPMLMSHLIEAYTIPGAILIGGAFAFNVCVAGALLRPIATHVRILRAQERRAAAQFGGESAASTGKNLLTATNSDALMPTLKAFSAPASARSNGVVSLYGGEDSPSQQPNLLETPALEDRKRSAHSMPDEALNSATRRAQFRSTGEPSGRRDSSSASWHVRFRRRFRRKEGQPPLFDFSLFKVRLFLIYATAVMLSTFSYMIIFLILPSHAVDLGMTRDDGAKLVAIIGIADIFARIGFGWFSDLGLFHRKWGFCGAIYCAAACNWLVRWATNDIGLAVYAAFIGAASGSYISLVAVVCVDFFGLPRLSSALGSVIAFQGVAFLAGPPLISMMRDRTGSYDYGFLTLSVCLTVGASLIVLEHLYCLFRPRHTPPRPDPESNHEMATLVSATTSPGTDTPQSAMPVTFPVRPLVFSPPIAHLDEFDPLTPRPLSKPVFKPKPRKERR</sequence>
<dbReference type="Proteomes" id="UP000192578">
    <property type="component" value="Unassembled WGS sequence"/>
</dbReference>
<evidence type="ECO:0000256" key="1">
    <source>
        <dbReference type="SAM" id="MobiDB-lite"/>
    </source>
</evidence>
<evidence type="ECO:0000256" key="2">
    <source>
        <dbReference type="SAM" id="Phobius"/>
    </source>
</evidence>
<feature type="compositionally biased region" description="Polar residues" evidence="1">
    <location>
        <begin position="425"/>
        <end position="438"/>
    </location>
</feature>
<gene>
    <name evidence="3" type="ORF">BV898_17788</name>
</gene>
<dbReference type="EMBL" id="MTYJ01000316">
    <property type="protein sequence ID" value="OWA53355.1"/>
    <property type="molecule type" value="Genomic_DNA"/>
</dbReference>
<evidence type="ECO:0000313" key="4">
    <source>
        <dbReference type="Proteomes" id="UP000192578"/>
    </source>
</evidence>
<dbReference type="InterPro" id="IPR036259">
    <property type="entry name" value="MFS_trans_sf"/>
</dbReference>
<dbReference type="GO" id="GO:0008028">
    <property type="term" value="F:monocarboxylic acid transmembrane transporter activity"/>
    <property type="evidence" value="ECO:0007669"/>
    <property type="project" value="TreeGrafter"/>
</dbReference>
<dbReference type="PANTHER" id="PTHR11360:SF306">
    <property type="entry name" value="RE01051P"/>
    <property type="match status" value="1"/>
</dbReference>
<dbReference type="InterPro" id="IPR050327">
    <property type="entry name" value="Proton-linked_MCT"/>
</dbReference>
<accession>A0A9X6NFQ4</accession>
<comment type="caution">
    <text evidence="3">The sequence shown here is derived from an EMBL/GenBank/DDBJ whole genome shotgun (WGS) entry which is preliminary data.</text>
</comment>
<evidence type="ECO:0000313" key="3">
    <source>
        <dbReference type="EMBL" id="OWA53355.1"/>
    </source>
</evidence>
<name>A0A9X6NFQ4_HYPEX</name>
<feature type="transmembrane region" description="Helical" evidence="2">
    <location>
        <begin position="150"/>
        <end position="172"/>
    </location>
</feature>
<dbReference type="AlphaFoldDB" id="A0A9X6NFQ4"/>
<dbReference type="PANTHER" id="PTHR11360">
    <property type="entry name" value="MONOCARBOXYLATE TRANSPORTER"/>
    <property type="match status" value="1"/>
</dbReference>
<dbReference type="Gene3D" id="1.20.1250.20">
    <property type="entry name" value="MFS general substrate transporter like domains"/>
    <property type="match status" value="2"/>
</dbReference>
<feature type="transmembrane region" description="Helical" evidence="2">
    <location>
        <begin position="278"/>
        <end position="297"/>
    </location>
</feature>
<feature type="transmembrane region" description="Helical" evidence="2">
    <location>
        <begin position="603"/>
        <end position="622"/>
    </location>
</feature>
<feature type="compositionally biased region" description="Basic residues" evidence="1">
    <location>
        <begin position="729"/>
        <end position="738"/>
    </location>
</feature>
<keyword evidence="2" id="KW-0472">Membrane</keyword>
<feature type="transmembrane region" description="Helical" evidence="2">
    <location>
        <begin position="478"/>
        <end position="499"/>
    </location>
</feature>
<dbReference type="InterPro" id="IPR011701">
    <property type="entry name" value="MFS"/>
</dbReference>
<keyword evidence="2" id="KW-1133">Transmembrane helix</keyword>
<feature type="compositionally biased region" description="Low complexity" evidence="1">
    <location>
        <begin position="34"/>
        <end position="46"/>
    </location>
</feature>
<feature type="transmembrane region" description="Helical" evidence="2">
    <location>
        <begin position="569"/>
        <end position="596"/>
    </location>
</feature>
<feature type="transmembrane region" description="Helical" evidence="2">
    <location>
        <begin position="546"/>
        <end position="563"/>
    </location>
</feature>
<feature type="region of interest" description="Disordered" evidence="1">
    <location>
        <begin position="18"/>
        <end position="73"/>
    </location>
</feature>
<reference evidence="4" key="1">
    <citation type="submission" date="2017-01" db="EMBL/GenBank/DDBJ databases">
        <title>Comparative genomics of anhydrobiosis in the tardigrade Hypsibius dujardini.</title>
        <authorList>
            <person name="Yoshida Y."/>
            <person name="Koutsovoulos G."/>
            <person name="Laetsch D."/>
            <person name="Stevens L."/>
            <person name="Kumar S."/>
            <person name="Horikawa D."/>
            <person name="Ishino K."/>
            <person name="Komine S."/>
            <person name="Tomita M."/>
            <person name="Blaxter M."/>
            <person name="Arakawa K."/>
        </authorList>
    </citation>
    <scope>NUCLEOTIDE SEQUENCE [LARGE SCALE GENOMIC DNA]</scope>
    <source>
        <strain evidence="4">Z151</strain>
    </source>
</reference>
<dbReference type="SUPFAM" id="SSF103473">
    <property type="entry name" value="MFS general substrate transporter"/>
    <property type="match status" value="1"/>
</dbReference>
<feature type="transmembrane region" description="Helical" evidence="2">
    <location>
        <begin position="251"/>
        <end position="271"/>
    </location>
</feature>
<feature type="transmembrane region" description="Helical" evidence="2">
    <location>
        <begin position="303"/>
        <end position="327"/>
    </location>
</feature>
<keyword evidence="4" id="KW-1185">Reference proteome</keyword>
<proteinExistence type="predicted"/>
<feature type="region of interest" description="Disordered" evidence="1">
    <location>
        <begin position="713"/>
        <end position="738"/>
    </location>
</feature>
<protein>
    <submittedName>
        <fullName evidence="3">Monocarboxylate transporter 7</fullName>
    </submittedName>
</protein>
<feature type="transmembrane region" description="Helical" evidence="2">
    <location>
        <begin position="634"/>
        <end position="659"/>
    </location>
</feature>
<dbReference type="CDD" id="cd17352">
    <property type="entry name" value="MFS_MCT_SLC16"/>
    <property type="match status" value="1"/>
</dbReference>
<feature type="transmembrane region" description="Helical" evidence="2">
    <location>
        <begin position="220"/>
        <end position="245"/>
    </location>
</feature>
<feature type="transmembrane region" description="Helical" evidence="2">
    <location>
        <begin position="514"/>
        <end position="534"/>
    </location>
</feature>
<dbReference type="OrthoDB" id="6509908at2759"/>
<dbReference type="Pfam" id="PF07690">
    <property type="entry name" value="MFS_1"/>
    <property type="match status" value="2"/>
</dbReference>
<organism evidence="3 4">
    <name type="scientific">Hypsibius exemplaris</name>
    <name type="common">Freshwater tardigrade</name>
    <dbReference type="NCBI Taxonomy" id="2072580"/>
    <lineage>
        <taxon>Eukaryota</taxon>
        <taxon>Metazoa</taxon>
        <taxon>Ecdysozoa</taxon>
        <taxon>Tardigrada</taxon>
        <taxon>Eutardigrada</taxon>
        <taxon>Parachela</taxon>
        <taxon>Hypsibioidea</taxon>
        <taxon>Hypsibiidae</taxon>
        <taxon>Hypsibius</taxon>
    </lineage>
</organism>